<protein>
    <submittedName>
        <fullName evidence="3">Uncharacterized protein</fullName>
    </submittedName>
</protein>
<proteinExistence type="predicted"/>
<evidence type="ECO:0000313" key="3">
    <source>
        <dbReference type="EMBL" id="KAG8225929.1"/>
    </source>
</evidence>
<dbReference type="EMBL" id="KZ308259">
    <property type="protein sequence ID" value="KAG8225929.1"/>
    <property type="molecule type" value="Genomic_DNA"/>
</dbReference>
<keyword evidence="2" id="KW-0812">Transmembrane</keyword>
<dbReference type="AlphaFoldDB" id="A0A8K0K1H8"/>
<sequence>MTMSGSRRSRIRGEDRAPRSHHRQHQHHVQRLRNPWVGRESTSSSSGHLAKELPLTHTAPVIQPTFYGIPHVLATASQLPPHIPIQAVPVEESIGSHTNQGKEEGGSQDSPGGWSRGGCGGRCPALDDLCFHCLHVAFIAGLIIGLALVVTGAVMHQRFQVLIYIGGLAAAVSLILLGVHCCVQRDHEKRRQRLQRQARSRAEEEEGIPLREMSSAQPVAYRGLVLTPPPPPPAFRSTVTAELATDGFETEETTFHHGLSLWRQRERNMQE</sequence>
<feature type="transmembrane region" description="Helical" evidence="2">
    <location>
        <begin position="136"/>
        <end position="155"/>
    </location>
</feature>
<feature type="region of interest" description="Disordered" evidence="1">
    <location>
        <begin position="1"/>
        <end position="50"/>
    </location>
</feature>
<reference evidence="3" key="1">
    <citation type="submission" date="2013-04" db="EMBL/GenBank/DDBJ databases">
        <authorList>
            <person name="Qu J."/>
            <person name="Murali S.C."/>
            <person name="Bandaranaike D."/>
            <person name="Bellair M."/>
            <person name="Blankenburg K."/>
            <person name="Chao H."/>
            <person name="Dinh H."/>
            <person name="Doddapaneni H."/>
            <person name="Downs B."/>
            <person name="Dugan-Rocha S."/>
            <person name="Elkadiri S."/>
            <person name="Gnanaolivu R.D."/>
            <person name="Hernandez B."/>
            <person name="Javaid M."/>
            <person name="Jayaseelan J.C."/>
            <person name="Lee S."/>
            <person name="Li M."/>
            <person name="Ming W."/>
            <person name="Munidasa M."/>
            <person name="Muniz J."/>
            <person name="Nguyen L."/>
            <person name="Ongeri F."/>
            <person name="Osuji N."/>
            <person name="Pu L.-L."/>
            <person name="Puazo M."/>
            <person name="Qu C."/>
            <person name="Quiroz J."/>
            <person name="Raj R."/>
            <person name="Weissenberger G."/>
            <person name="Xin Y."/>
            <person name="Zou X."/>
            <person name="Han Y."/>
            <person name="Richards S."/>
            <person name="Worley K."/>
            <person name="Muzny D."/>
            <person name="Gibbs R."/>
        </authorList>
    </citation>
    <scope>NUCLEOTIDE SEQUENCE</scope>
    <source>
        <strain evidence="3">Sampled in the wild</strain>
    </source>
</reference>
<dbReference type="Proteomes" id="UP000792457">
    <property type="component" value="Unassembled WGS sequence"/>
</dbReference>
<name>A0A8K0K1H8_LADFU</name>
<keyword evidence="4" id="KW-1185">Reference proteome</keyword>
<evidence type="ECO:0000313" key="4">
    <source>
        <dbReference type="Proteomes" id="UP000792457"/>
    </source>
</evidence>
<evidence type="ECO:0000256" key="2">
    <source>
        <dbReference type="SAM" id="Phobius"/>
    </source>
</evidence>
<dbReference type="OrthoDB" id="6427659at2759"/>
<keyword evidence="2" id="KW-0472">Membrane</keyword>
<keyword evidence="2" id="KW-1133">Transmembrane helix</keyword>
<evidence type="ECO:0000256" key="1">
    <source>
        <dbReference type="SAM" id="MobiDB-lite"/>
    </source>
</evidence>
<feature type="compositionally biased region" description="Basic residues" evidence="1">
    <location>
        <begin position="19"/>
        <end position="31"/>
    </location>
</feature>
<feature type="transmembrane region" description="Helical" evidence="2">
    <location>
        <begin position="161"/>
        <end position="183"/>
    </location>
</feature>
<organism evidence="3 4">
    <name type="scientific">Ladona fulva</name>
    <name type="common">Scarce chaser dragonfly</name>
    <name type="synonym">Libellula fulva</name>
    <dbReference type="NCBI Taxonomy" id="123851"/>
    <lineage>
        <taxon>Eukaryota</taxon>
        <taxon>Metazoa</taxon>
        <taxon>Ecdysozoa</taxon>
        <taxon>Arthropoda</taxon>
        <taxon>Hexapoda</taxon>
        <taxon>Insecta</taxon>
        <taxon>Pterygota</taxon>
        <taxon>Palaeoptera</taxon>
        <taxon>Odonata</taxon>
        <taxon>Epiprocta</taxon>
        <taxon>Anisoptera</taxon>
        <taxon>Libelluloidea</taxon>
        <taxon>Libellulidae</taxon>
        <taxon>Ladona</taxon>
    </lineage>
</organism>
<reference evidence="3" key="2">
    <citation type="submission" date="2017-10" db="EMBL/GenBank/DDBJ databases">
        <title>Ladona fulva Genome sequencing and assembly.</title>
        <authorList>
            <person name="Murali S."/>
            <person name="Richards S."/>
            <person name="Bandaranaike D."/>
            <person name="Bellair M."/>
            <person name="Blankenburg K."/>
            <person name="Chao H."/>
            <person name="Dinh H."/>
            <person name="Doddapaneni H."/>
            <person name="Dugan-Rocha S."/>
            <person name="Elkadiri S."/>
            <person name="Gnanaolivu R."/>
            <person name="Hernandez B."/>
            <person name="Skinner E."/>
            <person name="Javaid M."/>
            <person name="Lee S."/>
            <person name="Li M."/>
            <person name="Ming W."/>
            <person name="Munidasa M."/>
            <person name="Muniz J."/>
            <person name="Nguyen L."/>
            <person name="Hughes D."/>
            <person name="Osuji N."/>
            <person name="Pu L.-L."/>
            <person name="Puazo M."/>
            <person name="Qu C."/>
            <person name="Quiroz J."/>
            <person name="Raj R."/>
            <person name="Weissenberger G."/>
            <person name="Xin Y."/>
            <person name="Zou X."/>
            <person name="Han Y."/>
            <person name="Worley K."/>
            <person name="Muzny D."/>
            <person name="Gibbs R."/>
        </authorList>
    </citation>
    <scope>NUCLEOTIDE SEQUENCE</scope>
    <source>
        <strain evidence="3">Sampled in the wild</strain>
    </source>
</reference>
<gene>
    <name evidence="3" type="ORF">J437_LFUL005965</name>
</gene>
<comment type="caution">
    <text evidence="3">The sequence shown here is derived from an EMBL/GenBank/DDBJ whole genome shotgun (WGS) entry which is preliminary data.</text>
</comment>
<accession>A0A8K0K1H8</accession>